<accession>A0A496PJ44</accession>
<dbReference type="Proteomes" id="UP000273119">
    <property type="component" value="Unassembled WGS sequence"/>
</dbReference>
<reference evidence="2 3" key="1">
    <citation type="submission" date="2018-07" db="EMBL/GenBank/DDBJ databases">
        <title>Arthrobacter sp. nov., isolated from raw cow's milk with high bacterial count.</title>
        <authorList>
            <person name="Hahne J."/>
            <person name="Isele D."/>
            <person name="Lipski A."/>
        </authorList>
    </citation>
    <scope>NUCLEOTIDE SEQUENCE [LARGE SCALE GENOMIC DNA]</scope>
    <source>
        <strain evidence="2 3">JZ R-183</strain>
    </source>
</reference>
<name>A0A496PJ44_9MICC</name>
<organism evidence="2 3">
    <name type="scientific">Galactobacter caseinivorans</name>
    <dbReference type="NCBI Taxonomy" id="2676123"/>
    <lineage>
        <taxon>Bacteria</taxon>
        <taxon>Bacillati</taxon>
        <taxon>Actinomycetota</taxon>
        <taxon>Actinomycetes</taxon>
        <taxon>Micrococcales</taxon>
        <taxon>Micrococcaceae</taxon>
        <taxon>Galactobacter</taxon>
    </lineage>
</organism>
<evidence type="ECO:0000256" key="1">
    <source>
        <dbReference type="SAM" id="MobiDB-lite"/>
    </source>
</evidence>
<proteinExistence type="predicted"/>
<gene>
    <name evidence="2" type="ORF">DWQ67_08135</name>
</gene>
<sequence length="135" mass="14484">MSTLANNPESATAAQARNEPSAPPTVELELILDPTLGTGPLPQPSSRSVHAGWQERLTLLTDLAAERLAEDPDVVRVLCTTTGSGDHLHLHLECSLVSAEATERVSTRVDQVLIPDLEEQLGTRFAELHLGFTVA</sequence>
<feature type="compositionally biased region" description="Polar residues" evidence="1">
    <location>
        <begin position="1"/>
        <end position="15"/>
    </location>
</feature>
<dbReference type="EMBL" id="QQXL01000004">
    <property type="protein sequence ID" value="RKW70440.1"/>
    <property type="molecule type" value="Genomic_DNA"/>
</dbReference>
<comment type="caution">
    <text evidence="2">The sequence shown here is derived from an EMBL/GenBank/DDBJ whole genome shotgun (WGS) entry which is preliminary data.</text>
</comment>
<feature type="region of interest" description="Disordered" evidence="1">
    <location>
        <begin position="1"/>
        <end position="25"/>
    </location>
</feature>
<evidence type="ECO:0000313" key="2">
    <source>
        <dbReference type="EMBL" id="RKW70440.1"/>
    </source>
</evidence>
<evidence type="ECO:0000313" key="3">
    <source>
        <dbReference type="Proteomes" id="UP000273119"/>
    </source>
</evidence>
<keyword evidence="3" id="KW-1185">Reference proteome</keyword>
<dbReference type="AlphaFoldDB" id="A0A496PJ44"/>
<dbReference type="RefSeq" id="WP_121485093.1">
    <property type="nucleotide sequence ID" value="NZ_QQXL01000004.1"/>
</dbReference>
<protein>
    <submittedName>
        <fullName evidence="2">Uncharacterized protein</fullName>
    </submittedName>
</protein>